<feature type="transmembrane region" description="Helical" evidence="1">
    <location>
        <begin position="1108"/>
        <end position="1126"/>
    </location>
</feature>
<proteinExistence type="predicted"/>
<evidence type="ECO:0000256" key="1">
    <source>
        <dbReference type="SAM" id="Phobius"/>
    </source>
</evidence>
<evidence type="ECO:0000313" key="3">
    <source>
        <dbReference type="Proteomes" id="UP000237755"/>
    </source>
</evidence>
<feature type="transmembrane region" description="Helical" evidence="1">
    <location>
        <begin position="490"/>
        <end position="514"/>
    </location>
</feature>
<feature type="transmembrane region" description="Helical" evidence="1">
    <location>
        <begin position="1031"/>
        <end position="1049"/>
    </location>
</feature>
<feature type="transmembrane region" description="Helical" evidence="1">
    <location>
        <begin position="272"/>
        <end position="290"/>
    </location>
</feature>
<reference evidence="2 3" key="1">
    <citation type="journal article" date="2008" name="Int. J. Syst. Evol. Microbiol.">
        <title>Leifsonia pindariensis sp. nov., isolated from the Pindari glacier of the Indian Himalayas, and emended description of the genus Leifsonia.</title>
        <authorList>
            <person name="Reddy G.S."/>
            <person name="Prabagaran S.R."/>
            <person name="Shivaji S."/>
        </authorList>
    </citation>
    <scope>NUCLEOTIDE SEQUENCE [LARGE SCALE GENOMIC DNA]</scope>
    <source>
        <strain evidence="2 3">PON 10</strain>
    </source>
</reference>
<feature type="transmembrane region" description="Helical" evidence="1">
    <location>
        <begin position="556"/>
        <end position="576"/>
    </location>
</feature>
<feature type="transmembrane region" description="Helical" evidence="1">
    <location>
        <begin position="946"/>
        <end position="967"/>
    </location>
</feature>
<accession>A0ABX5ATX8</accession>
<feature type="transmembrane region" description="Helical" evidence="1">
    <location>
        <begin position="1055"/>
        <end position="1075"/>
    </location>
</feature>
<feature type="transmembrane region" description="Helical" evidence="1">
    <location>
        <begin position="30"/>
        <end position="51"/>
    </location>
</feature>
<feature type="transmembrane region" description="Helical" evidence="1">
    <location>
        <begin position="1006"/>
        <end position="1024"/>
    </location>
</feature>
<feature type="transmembrane region" description="Helical" evidence="1">
    <location>
        <begin position="797"/>
        <end position="816"/>
    </location>
</feature>
<dbReference type="Proteomes" id="UP000237755">
    <property type="component" value="Unassembled WGS sequence"/>
</dbReference>
<dbReference type="InterPro" id="IPR058062">
    <property type="entry name" value="SCO7613_C"/>
</dbReference>
<feature type="transmembrane region" description="Helical" evidence="1">
    <location>
        <begin position="358"/>
        <end position="376"/>
    </location>
</feature>
<feature type="transmembrane region" description="Helical" evidence="1">
    <location>
        <begin position="712"/>
        <end position="735"/>
    </location>
</feature>
<feature type="transmembrane region" description="Helical" evidence="1">
    <location>
        <begin position="149"/>
        <end position="167"/>
    </location>
</feature>
<feature type="transmembrane region" description="Helical" evidence="1">
    <location>
        <begin position="383"/>
        <end position="403"/>
    </location>
</feature>
<feature type="transmembrane region" description="Helical" evidence="1">
    <location>
        <begin position="117"/>
        <end position="137"/>
    </location>
</feature>
<feature type="transmembrane region" description="Helical" evidence="1">
    <location>
        <begin position="769"/>
        <end position="785"/>
    </location>
</feature>
<dbReference type="NCBIfam" id="NF047321">
    <property type="entry name" value="SCO7613_CTERM"/>
    <property type="match status" value="1"/>
</dbReference>
<name>A0ABX5ATX8_9MICO</name>
<feature type="transmembrane region" description="Helical" evidence="1">
    <location>
        <begin position="243"/>
        <end position="260"/>
    </location>
</feature>
<feature type="transmembrane region" description="Helical" evidence="1">
    <location>
        <begin position="461"/>
        <end position="478"/>
    </location>
</feature>
<feature type="transmembrane region" description="Helical" evidence="1">
    <location>
        <begin position="302"/>
        <end position="330"/>
    </location>
</feature>
<feature type="transmembrane region" description="Helical" evidence="1">
    <location>
        <begin position="63"/>
        <end position="86"/>
    </location>
</feature>
<keyword evidence="1" id="KW-1133">Transmembrane helix</keyword>
<feature type="transmembrane region" description="Helical" evidence="1">
    <location>
        <begin position="650"/>
        <end position="668"/>
    </location>
</feature>
<feature type="transmembrane region" description="Helical" evidence="1">
    <location>
        <begin position="822"/>
        <end position="842"/>
    </location>
</feature>
<comment type="caution">
    <text evidence="2">The sequence shown here is derived from an EMBL/GenBank/DDBJ whole genome shotgun (WGS) entry which is preliminary data.</text>
</comment>
<dbReference type="EMBL" id="MPZN01000053">
    <property type="protein sequence ID" value="PPL15930.1"/>
    <property type="molecule type" value="Genomic_DNA"/>
</dbReference>
<feature type="transmembrane region" description="Helical" evidence="1">
    <location>
        <begin position="854"/>
        <end position="877"/>
    </location>
</feature>
<feature type="transmembrane region" description="Helical" evidence="1">
    <location>
        <begin position="211"/>
        <end position="231"/>
    </location>
</feature>
<feature type="transmembrane region" description="Helical" evidence="1">
    <location>
        <begin position="919"/>
        <end position="940"/>
    </location>
</feature>
<feature type="transmembrane region" description="Helical" evidence="1">
    <location>
        <begin position="689"/>
        <end position="706"/>
    </location>
</feature>
<gene>
    <name evidence="2" type="ORF">GY24_13455</name>
</gene>
<keyword evidence="3" id="KW-1185">Reference proteome</keyword>
<feature type="transmembrane region" description="Helical" evidence="1">
    <location>
        <begin position="582"/>
        <end position="606"/>
    </location>
</feature>
<feature type="transmembrane region" description="Helical" evidence="1">
    <location>
        <begin position="92"/>
        <end position="110"/>
    </location>
</feature>
<protein>
    <submittedName>
        <fullName evidence="2">Uncharacterized protein</fullName>
    </submittedName>
</protein>
<feature type="transmembrane region" description="Helical" evidence="1">
    <location>
        <begin position="974"/>
        <end position="994"/>
    </location>
</feature>
<feature type="transmembrane region" description="Helical" evidence="1">
    <location>
        <begin position="187"/>
        <end position="205"/>
    </location>
</feature>
<sequence>MQMLLLVVGVGLVAVALVFFLIVAWFVAGLAFRAVTVALLTLLMFVGVSLLARFRMHSTAQGVAVLAVLLVYLDLWAVQATGLFGADRADPALYWAIGLLVSAPVLLGWFRVTGMRAGSVAGFAAVPIGAGLLGWVLGAPLDQATTGFARLWLVAIAVIVSSLVQLLAPRIGRRMTPPLPLLAERAIVLLLAAPMLPAAFAFGLLTERSQVAAPLWSLGTLAVVCAGQALLSARRPGDLDRAAAIGFGVAAGFTAAAIPIDMGVRATSAPDWVLWPVLIAIALLLALDVVRFRAQDPARRHVLGGALLGAALPTGAALLTAGWLLVTAFFDRSPLAPWFTLWVPQAGAQTPEDAVRQAALLLVGGAAMTGAAWAAFGLARARAVILGAFVVAALMACAVALPWVAGASLGYLAVAAGALCSQAVPALRARAAGLPELRPLALITLIVNAVAGYLLSFDALWLWLVGSAAVLGLLLGSREVQPRTPLQRPLLLAAAALWALGTTAAAPTAIAASAGLAPHEVVDTRALLILACGLLLVAFSLPLGRFGTPVDRAWSLAPTAAAGIVVFAPLPVWPSANTTSLVLVSAGLAALGALLAAAACLLLVGLGANRTLTFGRRVALVAATPLVWLSGMFAVGAARGAGADIDGAALDWWACALGVLALAAALAWQRGALRLGAPPSGTDRTLADAGSGLVLLLGAGRVFATLEAPANWLVLLVAAVGALLAAVDGAGLFNARTPRHHLGWLALLLATAGLWLGLTDAGVTAPEPYALPLAAALLAIAALIARFGQRGDAPGTAVAGITAAGLLIALLPSAVAGASGSLLRPILTISIGGVILLGAVLWRPRVWGAPPPSPLLRLALIGAGGLGVAVAAGARALSTLAGAPGTVSGLFEFWVAVGAAVLLAAALANGDQPGRLTTVLVAAPLVGAALLECAAIAASPDASGAAAVRAVAVVAVLGAAHVLLAWLRSPSLAGWLAPLALGLAALAATVFLARSAGDGAAVPFEWVTVPVAAAWIGSGILHLSRTPGARSWPALGGGLALLLVPSLLADYVHSPLWRVVGLGIVAIAVLLAGLVSRLQAPFVLGSIVVLLHGLAQLWPWLSALYNPTLWWLWFGAGGVLLIAVAARYEKRVANLKAAVASVGALR</sequence>
<feature type="transmembrane region" description="Helical" evidence="1">
    <location>
        <begin position="618"/>
        <end position="638"/>
    </location>
</feature>
<feature type="transmembrane region" description="Helical" evidence="1">
    <location>
        <begin position="889"/>
        <end position="907"/>
    </location>
</feature>
<keyword evidence="1" id="KW-0812">Transmembrane</keyword>
<organism evidence="2 3">
    <name type="scientific">Microterricola pindariensis</name>
    <dbReference type="NCBI Taxonomy" id="478010"/>
    <lineage>
        <taxon>Bacteria</taxon>
        <taxon>Bacillati</taxon>
        <taxon>Actinomycetota</taxon>
        <taxon>Actinomycetes</taxon>
        <taxon>Micrococcales</taxon>
        <taxon>Microbacteriaceae</taxon>
        <taxon>Microterricola</taxon>
    </lineage>
</organism>
<feature type="transmembrane region" description="Helical" evidence="1">
    <location>
        <begin position="526"/>
        <end position="544"/>
    </location>
</feature>
<evidence type="ECO:0000313" key="2">
    <source>
        <dbReference type="EMBL" id="PPL15930.1"/>
    </source>
</evidence>
<feature type="transmembrane region" description="Helical" evidence="1">
    <location>
        <begin position="1082"/>
        <end position="1102"/>
    </location>
</feature>
<feature type="transmembrane region" description="Helical" evidence="1">
    <location>
        <begin position="742"/>
        <end position="763"/>
    </location>
</feature>
<keyword evidence="1" id="KW-0472">Membrane</keyword>